<dbReference type="EMBL" id="GBRH01256357">
    <property type="protein sequence ID" value="JAD41538.1"/>
    <property type="molecule type" value="Transcribed_RNA"/>
</dbReference>
<reference evidence="1" key="2">
    <citation type="journal article" date="2015" name="Data Brief">
        <title>Shoot transcriptome of the giant reed, Arundo donax.</title>
        <authorList>
            <person name="Barrero R.A."/>
            <person name="Guerrero F.D."/>
            <person name="Moolhuijzen P."/>
            <person name="Goolsby J.A."/>
            <person name="Tidwell J."/>
            <person name="Bellgard S.E."/>
            <person name="Bellgard M.I."/>
        </authorList>
    </citation>
    <scope>NUCLEOTIDE SEQUENCE</scope>
    <source>
        <tissue evidence="1">Shoot tissue taken approximately 20 cm above the soil surface</tissue>
    </source>
</reference>
<protein>
    <submittedName>
        <fullName evidence="1">Uncharacterized protein</fullName>
    </submittedName>
</protein>
<organism evidence="1">
    <name type="scientific">Arundo donax</name>
    <name type="common">Giant reed</name>
    <name type="synonym">Donax arundinaceus</name>
    <dbReference type="NCBI Taxonomy" id="35708"/>
    <lineage>
        <taxon>Eukaryota</taxon>
        <taxon>Viridiplantae</taxon>
        <taxon>Streptophyta</taxon>
        <taxon>Embryophyta</taxon>
        <taxon>Tracheophyta</taxon>
        <taxon>Spermatophyta</taxon>
        <taxon>Magnoliopsida</taxon>
        <taxon>Liliopsida</taxon>
        <taxon>Poales</taxon>
        <taxon>Poaceae</taxon>
        <taxon>PACMAD clade</taxon>
        <taxon>Arundinoideae</taxon>
        <taxon>Arundineae</taxon>
        <taxon>Arundo</taxon>
    </lineage>
</organism>
<proteinExistence type="predicted"/>
<name>A0A0A8ZV07_ARUDO</name>
<reference evidence="1" key="1">
    <citation type="submission" date="2014-09" db="EMBL/GenBank/DDBJ databases">
        <authorList>
            <person name="Magalhaes I.L.F."/>
            <person name="Oliveira U."/>
            <person name="Santos F.R."/>
            <person name="Vidigal T.H.D.A."/>
            <person name="Brescovit A.D."/>
            <person name="Santos A.J."/>
        </authorList>
    </citation>
    <scope>NUCLEOTIDE SEQUENCE</scope>
    <source>
        <tissue evidence="1">Shoot tissue taken approximately 20 cm above the soil surface</tissue>
    </source>
</reference>
<accession>A0A0A8ZV07</accession>
<sequence>MNKNTEKLNLQ</sequence>
<evidence type="ECO:0000313" key="1">
    <source>
        <dbReference type="EMBL" id="JAD41538.1"/>
    </source>
</evidence>